<proteinExistence type="predicted"/>
<dbReference type="GO" id="GO:0009306">
    <property type="term" value="P:protein secretion"/>
    <property type="evidence" value="ECO:0007669"/>
    <property type="project" value="InterPro"/>
</dbReference>
<dbReference type="RefSeq" id="WP_163672498.1">
    <property type="nucleotide sequence ID" value="NZ_AP022570.1"/>
</dbReference>
<reference evidence="1 2" key="1">
    <citation type="journal article" date="2019" name="Emerg. Microbes Infect.">
        <title>Comprehensive subspecies identification of 175 nontuberculous mycobacteria species based on 7547 genomic profiles.</title>
        <authorList>
            <person name="Matsumoto Y."/>
            <person name="Kinjo T."/>
            <person name="Motooka D."/>
            <person name="Nabeya D."/>
            <person name="Jung N."/>
            <person name="Uechi K."/>
            <person name="Horii T."/>
            <person name="Iida T."/>
            <person name="Fujita J."/>
            <person name="Nakamura S."/>
        </authorList>
    </citation>
    <scope>NUCLEOTIDE SEQUENCE [LARGE SCALE GENOMIC DNA]</scope>
    <source>
        <strain evidence="1 2">JCM 12603</strain>
    </source>
</reference>
<dbReference type="Proteomes" id="UP000466785">
    <property type="component" value="Chromosome"/>
</dbReference>
<protein>
    <recommendedName>
        <fullName evidence="3">ESX-1 secretion-associated protein</fullName>
    </recommendedName>
</protein>
<gene>
    <name evidence="1" type="ORF">MPOR_06350</name>
</gene>
<organism evidence="1 2">
    <name type="scientific">Mycolicibacterium poriferae</name>
    <dbReference type="NCBI Taxonomy" id="39694"/>
    <lineage>
        <taxon>Bacteria</taxon>
        <taxon>Bacillati</taxon>
        <taxon>Actinomycetota</taxon>
        <taxon>Actinomycetes</taxon>
        <taxon>Mycobacteriales</taxon>
        <taxon>Mycobacteriaceae</taxon>
        <taxon>Mycolicibacterium</taxon>
    </lineage>
</organism>
<evidence type="ECO:0000313" key="2">
    <source>
        <dbReference type="Proteomes" id="UP000466785"/>
    </source>
</evidence>
<evidence type="ECO:0008006" key="3">
    <source>
        <dbReference type="Google" id="ProtNLM"/>
    </source>
</evidence>
<dbReference type="InterPro" id="IPR022536">
    <property type="entry name" value="EspC"/>
</dbReference>
<accession>A0A6N4V5C7</accession>
<dbReference type="KEGG" id="mpof:MPOR_06350"/>
<evidence type="ECO:0000313" key="1">
    <source>
        <dbReference type="EMBL" id="BBX49609.1"/>
    </source>
</evidence>
<keyword evidence="2" id="KW-1185">Reference proteome</keyword>
<sequence>MTEQETAVPADGVQVTTTHLRALGNHHARAADAIDAAAGLMADADRSITSSHGVIAASTVRVMEELLNARRRCSSAAAHAVRVVSEDLAAVAQRYEGTDESAGVDLDRQIGSP</sequence>
<dbReference type="EMBL" id="AP022570">
    <property type="protein sequence ID" value="BBX49609.1"/>
    <property type="molecule type" value="Genomic_DNA"/>
</dbReference>
<dbReference type="AlphaFoldDB" id="A0A6N4V5C7"/>
<dbReference type="Pfam" id="PF10824">
    <property type="entry name" value="T7SS_ESX_EspC"/>
    <property type="match status" value="1"/>
</dbReference>
<name>A0A6N4V5C7_9MYCO</name>